<sequence length="108" mass="13230">MTLLHPLFDFLPKVIVDEIFSYDPLHREYMKEVFEELKNKHDYRYMCDRYDCETNCYDNFLETSIMFHNFRFCCVECAGEGEDEIRRDMVIFSRTRPPFNSNKQIFKI</sequence>
<dbReference type="AlphaFoldDB" id="A0A6C0CIU2"/>
<accession>A0A6C0CIU2</accession>
<evidence type="ECO:0000313" key="1">
    <source>
        <dbReference type="EMBL" id="QHT04213.1"/>
    </source>
</evidence>
<protein>
    <submittedName>
        <fullName evidence="1">Uncharacterized protein</fullName>
    </submittedName>
</protein>
<dbReference type="EMBL" id="MN739424">
    <property type="protein sequence ID" value="QHT04213.1"/>
    <property type="molecule type" value="Genomic_DNA"/>
</dbReference>
<reference evidence="1" key="1">
    <citation type="journal article" date="2020" name="Nature">
        <title>Giant virus diversity and host interactions through global metagenomics.</title>
        <authorList>
            <person name="Schulz F."/>
            <person name="Roux S."/>
            <person name="Paez-Espino D."/>
            <person name="Jungbluth S."/>
            <person name="Walsh D.A."/>
            <person name="Denef V.J."/>
            <person name="McMahon K.D."/>
            <person name="Konstantinidis K.T."/>
            <person name="Eloe-Fadrosh E.A."/>
            <person name="Kyrpides N.C."/>
            <person name="Woyke T."/>
        </authorList>
    </citation>
    <scope>NUCLEOTIDE SEQUENCE</scope>
    <source>
        <strain evidence="1">GVMAG-M-3300021185-45</strain>
    </source>
</reference>
<proteinExistence type="predicted"/>
<organism evidence="1">
    <name type="scientific">viral metagenome</name>
    <dbReference type="NCBI Taxonomy" id="1070528"/>
    <lineage>
        <taxon>unclassified sequences</taxon>
        <taxon>metagenomes</taxon>
        <taxon>organismal metagenomes</taxon>
    </lineage>
</organism>
<name>A0A6C0CIU2_9ZZZZ</name>